<evidence type="ECO:0000313" key="2">
    <source>
        <dbReference type="EMBL" id="KAK8078984.1"/>
    </source>
</evidence>
<accession>A0ABR1W658</accession>
<comment type="caution">
    <text evidence="2">The sequence shown here is derived from an EMBL/GenBank/DDBJ whole genome shotgun (WGS) entry which is preliminary data.</text>
</comment>
<evidence type="ECO:0000313" key="3">
    <source>
        <dbReference type="Proteomes" id="UP001480595"/>
    </source>
</evidence>
<organism evidence="2 3">
    <name type="scientific">Apiospora phragmitis</name>
    <dbReference type="NCBI Taxonomy" id="2905665"/>
    <lineage>
        <taxon>Eukaryota</taxon>
        <taxon>Fungi</taxon>
        <taxon>Dikarya</taxon>
        <taxon>Ascomycota</taxon>
        <taxon>Pezizomycotina</taxon>
        <taxon>Sordariomycetes</taxon>
        <taxon>Xylariomycetidae</taxon>
        <taxon>Amphisphaeriales</taxon>
        <taxon>Apiosporaceae</taxon>
        <taxon>Apiospora</taxon>
    </lineage>
</organism>
<dbReference type="Pfam" id="PF06985">
    <property type="entry name" value="HET"/>
    <property type="match status" value="1"/>
</dbReference>
<dbReference type="GeneID" id="92087263"/>
<gene>
    <name evidence="2" type="ORF">PG994_002791</name>
</gene>
<reference evidence="2 3" key="1">
    <citation type="submission" date="2023-01" db="EMBL/GenBank/DDBJ databases">
        <title>Analysis of 21 Apiospora genomes using comparative genomics revels a genus with tremendous synthesis potential of carbohydrate active enzymes and secondary metabolites.</title>
        <authorList>
            <person name="Sorensen T."/>
        </authorList>
    </citation>
    <scope>NUCLEOTIDE SEQUENCE [LARGE SCALE GENOMIC DNA]</scope>
    <source>
        <strain evidence="2 3">CBS 135458</strain>
    </source>
</reference>
<feature type="domain" description="Heterokaryon incompatibility" evidence="1">
    <location>
        <begin position="47"/>
        <end position="166"/>
    </location>
</feature>
<name>A0ABR1W658_9PEZI</name>
<evidence type="ECO:0000259" key="1">
    <source>
        <dbReference type="Pfam" id="PF06985"/>
    </source>
</evidence>
<sequence length="583" mass="64790">MSFQYQELATNESLRLLRVDRLDKSKGTLMCTLLHIDRHDPPPGVSWIALSYRWGDEKDLVTLRLREVSDVASGIPPSALEDDYSSTQAPRSALDMTLSLYHSGHISDRWIWIDYICLNQQDQTEKGIQVGLMGSVYSLSAQTIVYTGPASYSTSTAMDFLKGLKAVFEGSPRGDRNVEWKPEMGRLARPPDASMVREAVLPHDVLFVWGQHSLPWAEMEALANWDTRSNLFALLGNATGTWTAISTLKKIMLLRQNRQGSARGYRCGLSFALYTCDAATSFDPRDRIFGLLGLLYGPEAAIDIKPDYSSKTTPAAVFTRATRKYTVQNDSFELVYSAGIGLLRDIEGLPSWVPDYTKSLRQFPGGHLCAGKGDLRSLDLEPLQFQASEFKVQAYLVDTISHVLPYKTLRRPSEYTSMEDDSQVAWYLEHAIRHVSQAYPVPWSEDLPACFVRTLTSNSVVLSGVDGGTPSPPAFDRAFAQLGIARKLGILGSATPRPNQVATAKERQSFLTTVAGYMEDNTICTIPRGRMALVPRHAEPGDVVAVCPGARLPFILRPSRREAAGCQRFQMVGTDTERLFWNS</sequence>
<keyword evidence="3" id="KW-1185">Reference proteome</keyword>
<dbReference type="PANTHER" id="PTHR24148">
    <property type="entry name" value="ANKYRIN REPEAT DOMAIN-CONTAINING PROTEIN 39 HOMOLOG-RELATED"/>
    <property type="match status" value="1"/>
</dbReference>
<protein>
    <recommendedName>
        <fullName evidence="1">Heterokaryon incompatibility domain-containing protein</fullName>
    </recommendedName>
</protein>
<dbReference type="PANTHER" id="PTHR24148:SF73">
    <property type="entry name" value="HET DOMAIN PROTEIN (AFU_ORTHOLOGUE AFUA_8G01020)"/>
    <property type="match status" value="1"/>
</dbReference>
<dbReference type="RefSeq" id="XP_066720055.1">
    <property type="nucleotide sequence ID" value="XM_066854200.1"/>
</dbReference>
<dbReference type="InterPro" id="IPR010730">
    <property type="entry name" value="HET"/>
</dbReference>
<dbReference type="InterPro" id="IPR052895">
    <property type="entry name" value="HetReg/Transcr_Mod"/>
</dbReference>
<dbReference type="EMBL" id="JAQQWL010000003">
    <property type="protein sequence ID" value="KAK8078984.1"/>
    <property type="molecule type" value="Genomic_DNA"/>
</dbReference>
<dbReference type="Proteomes" id="UP001480595">
    <property type="component" value="Unassembled WGS sequence"/>
</dbReference>
<proteinExistence type="predicted"/>